<dbReference type="STRING" id="1359168.OCHUTO_0766"/>
<evidence type="ECO:0000313" key="4">
    <source>
        <dbReference type="Proteomes" id="UP000033616"/>
    </source>
</evidence>
<dbReference type="Pfam" id="PF00589">
    <property type="entry name" value="Phage_integrase"/>
    <property type="match status" value="1"/>
</dbReference>
<dbReference type="Proteomes" id="UP000033616">
    <property type="component" value="Unassembled WGS sequence"/>
</dbReference>
<proteinExistence type="predicted"/>
<reference evidence="3 4" key="1">
    <citation type="submission" date="2015-02" db="EMBL/GenBank/DDBJ databases">
        <title>Genome Sequencing of Rickettsiales.</title>
        <authorList>
            <person name="Daugherty S.C."/>
            <person name="Su Q."/>
            <person name="Abolude K."/>
            <person name="Beier-Sexton M."/>
            <person name="Carlyon J.A."/>
            <person name="Carter R."/>
            <person name="Day N.P."/>
            <person name="Dumler S.J."/>
            <person name="Dyachenko V."/>
            <person name="Godinez A."/>
            <person name="Kurtti T.J."/>
            <person name="Lichay M."/>
            <person name="Mullins K.E."/>
            <person name="Ott S."/>
            <person name="Pappas-Brown V."/>
            <person name="Paris D.H."/>
            <person name="Patel P."/>
            <person name="Richards A.L."/>
            <person name="Sadzewicz L."/>
            <person name="Sears K."/>
            <person name="Seidman D."/>
            <person name="Sengamalay N."/>
            <person name="Stenos J."/>
            <person name="Tallon L.J."/>
            <person name="Vincent G."/>
            <person name="Fraser C.M."/>
            <person name="Munderloh U."/>
            <person name="Dunning-Hotopp J.C."/>
        </authorList>
    </citation>
    <scope>NUCLEOTIDE SEQUENCE [LARGE SCALE GENOMIC DNA]</scope>
    <source>
        <strain evidence="3 4">Fuller</strain>
    </source>
</reference>
<dbReference type="Gene3D" id="1.10.443.10">
    <property type="entry name" value="Intergrase catalytic core"/>
    <property type="match status" value="1"/>
</dbReference>
<dbReference type="InterPro" id="IPR013762">
    <property type="entry name" value="Integrase-like_cat_sf"/>
</dbReference>
<dbReference type="EMBL" id="LANP01000019">
    <property type="protein sequence ID" value="KJV55634.1"/>
    <property type="molecule type" value="Genomic_DNA"/>
</dbReference>
<name>A0A0F3MM31_9RICK</name>
<dbReference type="InterPro" id="IPR011010">
    <property type="entry name" value="DNA_brk_join_enz"/>
</dbReference>
<dbReference type="GO" id="GO:0006310">
    <property type="term" value="P:DNA recombination"/>
    <property type="evidence" value="ECO:0007669"/>
    <property type="project" value="UniProtKB-KW"/>
</dbReference>
<accession>A0A0F3MM31</accession>
<sequence>MTSVCAKAGIENLRIHDLRWTLASCLADFGASQHTIGIVLNHNDLKTTSIYARVGLESVRQFMSKVTQMMNECTGSFVL</sequence>
<organism evidence="3 4">
    <name type="scientific">Orientia chuto str. Dubai</name>
    <dbReference type="NCBI Taxonomy" id="1359168"/>
    <lineage>
        <taxon>Bacteria</taxon>
        <taxon>Pseudomonadati</taxon>
        <taxon>Pseudomonadota</taxon>
        <taxon>Alphaproteobacteria</taxon>
        <taxon>Rickettsiales</taxon>
        <taxon>Rickettsiaceae</taxon>
        <taxon>Rickettsieae</taxon>
        <taxon>Orientia</taxon>
    </lineage>
</organism>
<evidence type="ECO:0000256" key="1">
    <source>
        <dbReference type="ARBA" id="ARBA00023172"/>
    </source>
</evidence>
<dbReference type="GO" id="GO:0015074">
    <property type="term" value="P:DNA integration"/>
    <property type="evidence" value="ECO:0007669"/>
    <property type="project" value="InterPro"/>
</dbReference>
<comment type="caution">
    <text evidence="3">The sequence shown here is derived from an EMBL/GenBank/DDBJ whole genome shotgun (WGS) entry which is preliminary data.</text>
</comment>
<dbReference type="InterPro" id="IPR002104">
    <property type="entry name" value="Integrase_catalytic"/>
</dbReference>
<protein>
    <submittedName>
        <fullName evidence="3">Phage integrase family protein</fullName>
    </submittedName>
</protein>
<dbReference type="AlphaFoldDB" id="A0A0F3MM31"/>
<keyword evidence="1" id="KW-0233">DNA recombination</keyword>
<evidence type="ECO:0000313" key="3">
    <source>
        <dbReference type="EMBL" id="KJV55634.1"/>
    </source>
</evidence>
<dbReference type="SUPFAM" id="SSF56349">
    <property type="entry name" value="DNA breaking-rejoining enzymes"/>
    <property type="match status" value="1"/>
</dbReference>
<dbReference type="PATRIC" id="fig|1359168.3.peg.403"/>
<gene>
    <name evidence="3" type="ORF">OCHUTO_0766</name>
</gene>
<dbReference type="RefSeq" id="WP_052694636.1">
    <property type="nucleotide sequence ID" value="NZ_LANP01000019.1"/>
</dbReference>
<evidence type="ECO:0000259" key="2">
    <source>
        <dbReference type="Pfam" id="PF00589"/>
    </source>
</evidence>
<keyword evidence="4" id="KW-1185">Reference proteome</keyword>
<dbReference type="GO" id="GO:0003677">
    <property type="term" value="F:DNA binding"/>
    <property type="evidence" value="ECO:0007669"/>
    <property type="project" value="InterPro"/>
</dbReference>
<feature type="domain" description="Tyr recombinase" evidence="2">
    <location>
        <begin position="3"/>
        <end position="54"/>
    </location>
</feature>